<dbReference type="Pfam" id="PF07883">
    <property type="entry name" value="Cupin_2"/>
    <property type="match status" value="1"/>
</dbReference>
<dbReference type="InterPro" id="IPR013096">
    <property type="entry name" value="Cupin_2"/>
</dbReference>
<dbReference type="EMBL" id="AP022314">
    <property type="protein sequence ID" value="BBU24569.1"/>
    <property type="molecule type" value="Genomic_DNA"/>
</dbReference>
<organism evidence="2 3">
    <name type="scientific">Mycobacterium xenopi</name>
    <dbReference type="NCBI Taxonomy" id="1789"/>
    <lineage>
        <taxon>Bacteria</taxon>
        <taxon>Bacillati</taxon>
        <taxon>Actinomycetota</taxon>
        <taxon>Actinomycetes</taxon>
        <taxon>Mycobacteriales</taxon>
        <taxon>Mycobacteriaceae</taxon>
        <taxon>Mycobacterium</taxon>
    </lineage>
</organism>
<dbReference type="AlphaFoldDB" id="A0AAD1H6J5"/>
<dbReference type="SUPFAM" id="SSF51182">
    <property type="entry name" value="RmlC-like cupins"/>
    <property type="match status" value="1"/>
</dbReference>
<dbReference type="PANTHER" id="PTHR36440">
    <property type="entry name" value="PUTATIVE (AFU_ORTHOLOGUE AFUA_8G07350)-RELATED"/>
    <property type="match status" value="1"/>
</dbReference>
<evidence type="ECO:0000259" key="1">
    <source>
        <dbReference type="Pfam" id="PF07883"/>
    </source>
</evidence>
<dbReference type="Proteomes" id="UP000464624">
    <property type="component" value="Chromosome"/>
</dbReference>
<sequence>MGLGQTEAMSLVVPPYPPPRYLEDEPEVSAWLRRGDQPPDYETFGVKYHYLANQQATAGDYGLYRVDIAPAAGGPGPHFHRAISEAFFVLAGTMRLYDGNEWLDGHQGDFLYVPPGGIHGFRNEADEPASILMLFAPGAPREAYFEGFSALAAMSDDERREWFIRHDNFWVQ</sequence>
<evidence type="ECO:0000313" key="3">
    <source>
        <dbReference type="Proteomes" id="UP000464624"/>
    </source>
</evidence>
<reference evidence="2 3" key="1">
    <citation type="submission" date="2019-12" db="EMBL/GenBank/DDBJ databases">
        <title>Complete genome sequence of Mycolicibacterium xenopi str. JCM15661T.</title>
        <authorList>
            <person name="Yoshida M."/>
            <person name="Fukano H."/>
            <person name="Asakura T."/>
            <person name="Hoshino Y."/>
        </authorList>
    </citation>
    <scope>NUCLEOTIDE SEQUENCE [LARGE SCALE GENOMIC DNA]</scope>
    <source>
        <strain evidence="2 3">JCM 15661T</strain>
    </source>
</reference>
<evidence type="ECO:0000313" key="2">
    <source>
        <dbReference type="EMBL" id="BBU24569.1"/>
    </source>
</evidence>
<dbReference type="PANTHER" id="PTHR36440:SF1">
    <property type="entry name" value="PUTATIVE (AFU_ORTHOLOGUE AFUA_8G07350)-RELATED"/>
    <property type="match status" value="1"/>
</dbReference>
<dbReference type="InterPro" id="IPR053146">
    <property type="entry name" value="QDO-like"/>
</dbReference>
<dbReference type="KEGG" id="mxe:MYXE_43590"/>
<gene>
    <name evidence="2" type="ORF">MYXE_43590</name>
</gene>
<accession>A0AAD1H6J5</accession>
<feature type="domain" description="Cupin type-2" evidence="1">
    <location>
        <begin position="65"/>
        <end position="135"/>
    </location>
</feature>
<dbReference type="InterPro" id="IPR014710">
    <property type="entry name" value="RmlC-like_jellyroll"/>
</dbReference>
<name>A0AAD1H6J5_MYCXE</name>
<dbReference type="Gene3D" id="2.60.120.10">
    <property type="entry name" value="Jelly Rolls"/>
    <property type="match status" value="1"/>
</dbReference>
<dbReference type="InterPro" id="IPR011051">
    <property type="entry name" value="RmlC_Cupin_sf"/>
</dbReference>
<protein>
    <recommendedName>
        <fullName evidence="1">Cupin type-2 domain-containing protein</fullName>
    </recommendedName>
</protein>
<proteinExistence type="predicted"/>